<feature type="transmembrane region" description="Helical" evidence="1">
    <location>
        <begin position="6"/>
        <end position="25"/>
    </location>
</feature>
<dbReference type="RefSeq" id="WP_277551365.1">
    <property type="nucleotide sequence ID" value="NZ_JARAMH010000008.1"/>
</dbReference>
<evidence type="ECO:0000256" key="1">
    <source>
        <dbReference type="SAM" id="Phobius"/>
    </source>
</evidence>
<keyword evidence="1" id="KW-0472">Membrane</keyword>
<organism evidence="2 3">
    <name type="scientific">Kocuria oceani</name>
    <dbReference type="NCBI Taxonomy" id="988827"/>
    <lineage>
        <taxon>Bacteria</taxon>
        <taxon>Bacillati</taxon>
        <taxon>Actinomycetota</taxon>
        <taxon>Actinomycetes</taxon>
        <taxon>Micrococcales</taxon>
        <taxon>Micrococcaceae</taxon>
        <taxon>Kocuria</taxon>
    </lineage>
</organism>
<comment type="caution">
    <text evidence="2">The sequence shown here is derived from an EMBL/GenBank/DDBJ whole genome shotgun (WGS) entry which is preliminary data.</text>
</comment>
<name>A0ABV9TNK8_9MICC</name>
<accession>A0ABV9TNK8</accession>
<feature type="transmembrane region" description="Helical" evidence="1">
    <location>
        <begin position="46"/>
        <end position="65"/>
    </location>
</feature>
<evidence type="ECO:0000313" key="2">
    <source>
        <dbReference type="EMBL" id="MFC4905023.1"/>
    </source>
</evidence>
<sequence length="68" mass="7222">MLSPEFLLLLSTALLAVAVLWPVVVKAGRRRDLATAGKRRAQLAPVHYAGPAVLITASLALQLSANFL</sequence>
<keyword evidence="1" id="KW-0812">Transmembrane</keyword>
<dbReference type="Proteomes" id="UP001595797">
    <property type="component" value="Unassembled WGS sequence"/>
</dbReference>
<reference evidence="3" key="1">
    <citation type="journal article" date="2019" name="Int. J. Syst. Evol. Microbiol.">
        <title>The Global Catalogue of Microorganisms (GCM) 10K type strain sequencing project: providing services to taxonomists for standard genome sequencing and annotation.</title>
        <authorList>
            <consortium name="The Broad Institute Genomics Platform"/>
            <consortium name="The Broad Institute Genome Sequencing Center for Infectious Disease"/>
            <person name="Wu L."/>
            <person name="Ma J."/>
        </authorList>
    </citation>
    <scope>NUCLEOTIDE SEQUENCE [LARGE SCALE GENOMIC DNA]</scope>
    <source>
        <strain evidence="3">CGMCC 4.6946</strain>
    </source>
</reference>
<evidence type="ECO:0000313" key="3">
    <source>
        <dbReference type="Proteomes" id="UP001595797"/>
    </source>
</evidence>
<protein>
    <submittedName>
        <fullName evidence="2">Uncharacterized protein</fullName>
    </submittedName>
</protein>
<keyword evidence="1" id="KW-1133">Transmembrane helix</keyword>
<gene>
    <name evidence="2" type="ORF">ACFPCS_15745</name>
</gene>
<proteinExistence type="predicted"/>
<keyword evidence="3" id="KW-1185">Reference proteome</keyword>
<dbReference type="EMBL" id="JBHSIW010000024">
    <property type="protein sequence ID" value="MFC4905023.1"/>
    <property type="molecule type" value="Genomic_DNA"/>
</dbReference>